<name>A0A2N5SJR1_9BASI</name>
<reference evidence="2 3" key="1">
    <citation type="submission" date="2017-11" db="EMBL/GenBank/DDBJ databases">
        <title>De novo assembly and phasing of dikaryotic genomes from two isolates of Puccinia coronata f. sp. avenae, the causal agent of oat crown rust.</title>
        <authorList>
            <person name="Miller M.E."/>
            <person name="Zhang Y."/>
            <person name="Omidvar V."/>
            <person name="Sperschneider J."/>
            <person name="Schwessinger B."/>
            <person name="Raley C."/>
            <person name="Palmer J.M."/>
            <person name="Garnica D."/>
            <person name="Upadhyaya N."/>
            <person name="Rathjen J."/>
            <person name="Taylor J.M."/>
            <person name="Park R.F."/>
            <person name="Dodds P.N."/>
            <person name="Hirsch C.D."/>
            <person name="Kianian S.F."/>
            <person name="Figueroa M."/>
        </authorList>
    </citation>
    <scope>NUCLEOTIDE SEQUENCE [LARGE SCALE GENOMIC DNA]</scope>
    <source>
        <strain evidence="2">12NC29</strain>
    </source>
</reference>
<dbReference type="AlphaFoldDB" id="A0A2N5SJR1"/>
<dbReference type="OrthoDB" id="2517831at2759"/>
<feature type="region of interest" description="Disordered" evidence="1">
    <location>
        <begin position="1"/>
        <end position="30"/>
    </location>
</feature>
<proteinExistence type="predicted"/>
<comment type="caution">
    <text evidence="2">The sequence shown here is derived from an EMBL/GenBank/DDBJ whole genome shotgun (WGS) entry which is preliminary data.</text>
</comment>
<organism evidence="2 3">
    <name type="scientific">Puccinia coronata f. sp. avenae</name>
    <dbReference type="NCBI Taxonomy" id="200324"/>
    <lineage>
        <taxon>Eukaryota</taxon>
        <taxon>Fungi</taxon>
        <taxon>Dikarya</taxon>
        <taxon>Basidiomycota</taxon>
        <taxon>Pucciniomycotina</taxon>
        <taxon>Pucciniomycetes</taxon>
        <taxon>Pucciniales</taxon>
        <taxon>Pucciniaceae</taxon>
        <taxon>Puccinia</taxon>
    </lineage>
</organism>
<accession>A0A2N5SJR1</accession>
<gene>
    <name evidence="2" type="ORF">PCANC_15600</name>
</gene>
<sequence>MFTEYFKKKTNPATPSPDPRPFPQSTHQRHDHLNSALEESCLQLQVDEDRKNTATDINAAVNQIRERDQLLADGSNFCKWNHRICKLAHQFIYNAEFFTKCCVHIHSKRVGHAIILNSVNPSLEEELSGFNTCYKVFSNLST</sequence>
<dbReference type="Proteomes" id="UP000235388">
    <property type="component" value="Unassembled WGS sequence"/>
</dbReference>
<evidence type="ECO:0000313" key="3">
    <source>
        <dbReference type="Proteomes" id="UP000235388"/>
    </source>
</evidence>
<dbReference type="EMBL" id="PGCJ01000948">
    <property type="protein sequence ID" value="PLW13490.1"/>
    <property type="molecule type" value="Genomic_DNA"/>
</dbReference>
<evidence type="ECO:0000313" key="2">
    <source>
        <dbReference type="EMBL" id="PLW13490.1"/>
    </source>
</evidence>
<protein>
    <submittedName>
        <fullName evidence="2">Uncharacterized protein</fullName>
    </submittedName>
</protein>
<evidence type="ECO:0000256" key="1">
    <source>
        <dbReference type="SAM" id="MobiDB-lite"/>
    </source>
</evidence>
<keyword evidence="3" id="KW-1185">Reference proteome</keyword>